<dbReference type="PANTHER" id="PTHR38007">
    <property type="entry name" value="CRISPR SYSTEM CMS PROTEIN CSM5"/>
    <property type="match status" value="1"/>
</dbReference>
<evidence type="ECO:0000256" key="5">
    <source>
        <dbReference type="ARBA" id="ARBA00023118"/>
    </source>
</evidence>
<evidence type="ECO:0000256" key="1">
    <source>
        <dbReference type="ARBA" id="ARBA00003088"/>
    </source>
</evidence>
<dbReference type="PANTHER" id="PTHR38007:SF1">
    <property type="entry name" value="CRISPR SYSTEM CMS PROTEIN CSM5"/>
    <property type="match status" value="1"/>
</dbReference>
<comment type="caution">
    <text evidence="8">The sequence shown here is derived from an EMBL/GenBank/DDBJ whole genome shotgun (WGS) entry which is preliminary data.</text>
</comment>
<evidence type="ECO:0000256" key="3">
    <source>
        <dbReference type="ARBA" id="ARBA00016113"/>
    </source>
</evidence>
<dbReference type="Pfam" id="PF03787">
    <property type="entry name" value="RAMPs"/>
    <property type="match status" value="1"/>
</dbReference>
<dbReference type="RefSeq" id="WP_380429871.1">
    <property type="nucleotide sequence ID" value="NZ_JBHSAC010000018.1"/>
</dbReference>
<proteinExistence type="inferred from homology"/>
<evidence type="ECO:0000313" key="8">
    <source>
        <dbReference type="EMBL" id="MFC3931592.1"/>
    </source>
</evidence>
<gene>
    <name evidence="8" type="primary">csm5</name>
    <name evidence="8" type="ORF">ACFOSE_02110</name>
</gene>
<comment type="function">
    <text evidence="1">This subunit might be involved in maturation of a crRNA intermediate to its mature form.</text>
</comment>
<evidence type="ECO:0000256" key="6">
    <source>
        <dbReference type="ARBA" id="ARBA00031720"/>
    </source>
</evidence>
<evidence type="ECO:0000259" key="7">
    <source>
        <dbReference type="Pfam" id="PF03787"/>
    </source>
</evidence>
<dbReference type="Proteomes" id="UP001595901">
    <property type="component" value="Unassembled WGS sequence"/>
</dbReference>
<dbReference type="InterPro" id="IPR005537">
    <property type="entry name" value="RAMP_III_fam"/>
</dbReference>
<evidence type="ECO:0000256" key="4">
    <source>
        <dbReference type="ARBA" id="ARBA00022884"/>
    </source>
</evidence>
<feature type="domain" description="CRISPR type III-associated protein" evidence="7">
    <location>
        <begin position="14"/>
        <end position="232"/>
    </location>
</feature>
<reference evidence="9" key="1">
    <citation type="journal article" date="2019" name="Int. J. Syst. Evol. Microbiol.">
        <title>The Global Catalogue of Microorganisms (GCM) 10K type strain sequencing project: providing services to taxonomists for standard genome sequencing and annotation.</title>
        <authorList>
            <consortium name="The Broad Institute Genomics Platform"/>
            <consortium name="The Broad Institute Genome Sequencing Center for Infectious Disease"/>
            <person name="Wu L."/>
            <person name="Ma J."/>
        </authorList>
    </citation>
    <scope>NUCLEOTIDE SEQUENCE [LARGE SCALE GENOMIC DNA]</scope>
    <source>
        <strain evidence="9">CCUG 58728</strain>
    </source>
</reference>
<keyword evidence="5" id="KW-0051">Antiviral defense</keyword>
<dbReference type="EMBL" id="JBHSAC010000018">
    <property type="protein sequence ID" value="MFC3931592.1"/>
    <property type="molecule type" value="Genomic_DNA"/>
</dbReference>
<evidence type="ECO:0000313" key="9">
    <source>
        <dbReference type="Proteomes" id="UP001595901"/>
    </source>
</evidence>
<keyword evidence="9" id="KW-1185">Reference proteome</keyword>
<dbReference type="NCBIfam" id="TIGR01899">
    <property type="entry name" value="cas_TM1807_csm5"/>
    <property type="match status" value="1"/>
</dbReference>
<protein>
    <recommendedName>
        <fullName evidence="3">CRISPR system Cms protein Csm5</fullName>
    </recommendedName>
    <alternativeName>
        <fullName evidence="6">CRISPR type III A-associated protein Csm5</fullName>
    </alternativeName>
</protein>
<accession>A0ABV8CZL0</accession>
<organism evidence="8 9">
    <name type="scientific">Streptococcus dentapri</name>
    <dbReference type="NCBI Taxonomy" id="573564"/>
    <lineage>
        <taxon>Bacteria</taxon>
        <taxon>Bacillati</taxon>
        <taxon>Bacillota</taxon>
        <taxon>Bacilli</taxon>
        <taxon>Lactobacillales</taxon>
        <taxon>Streptococcaceae</taxon>
        <taxon>Streptococcus</taxon>
    </lineage>
</organism>
<dbReference type="InterPro" id="IPR010173">
    <property type="entry name" value="CRISPR-assoc_Csm5"/>
</dbReference>
<sequence>MKHSYRQFQMDVIALAPIHIGSGEKYTSREFIYENKGYYFPDMGKFYQEMIKLGLAEKYERFLINPKNKTNRLNQFLDDNRIQTRDFGGYVLKETGFEKEKSTPGALNDISKFIRDGLGQPYVPGSSLKGAIRTILMNTEWKDKDFVVRSNGKSKENKSVIPWGPKKGEVLDDIFHDIRVSDSQPLDNENLLIVQKWDYSVTSKKETLKPLPLFRESLTPFTRLSFTITTTSERAAGLISDFASYANEFYKDYKTFFLEEKSKPDYIQSNIQYPIYLGAGSGVWTKTVMHQANGIVQKRYARLTTKMIGKGAVKLTKAPQRTYNEGKTLVKNTEHLYEMGKACFMIKEI</sequence>
<comment type="similarity">
    <text evidence="2">Belongs to the CRISPR-associated Csm5 family.</text>
</comment>
<evidence type="ECO:0000256" key="2">
    <source>
        <dbReference type="ARBA" id="ARBA00006680"/>
    </source>
</evidence>
<name>A0ABV8CZL0_9STRE</name>
<keyword evidence="4" id="KW-0694">RNA-binding</keyword>